<dbReference type="Proteomes" id="UP000544107">
    <property type="component" value="Unassembled WGS sequence"/>
</dbReference>
<sequence>MTIPAVIEAYFAADDQAQSDSLKTLFTSNAVVSDEQNSHKGIDAITAWWAAAKAQYEHKSEPLEATHADGRHIVRARVTGRFPGSPITLTYRFRLDAGKIATLEIG</sequence>
<dbReference type="RefSeq" id="WP_075612748.1">
    <property type="nucleotide sequence ID" value="NZ_JACIED010000007.1"/>
</dbReference>
<evidence type="ECO:0000313" key="4">
    <source>
        <dbReference type="Proteomes" id="UP000185598"/>
    </source>
</evidence>
<accession>A0A1Q9ABI4</accession>
<evidence type="ECO:0000313" key="2">
    <source>
        <dbReference type="EMBL" id="MBB4010143.1"/>
    </source>
</evidence>
<organism evidence="3 4">
    <name type="scientific">Allorhizobium taibaishanense</name>
    <dbReference type="NCBI Taxonomy" id="887144"/>
    <lineage>
        <taxon>Bacteria</taxon>
        <taxon>Pseudomonadati</taxon>
        <taxon>Pseudomonadota</taxon>
        <taxon>Alphaproteobacteria</taxon>
        <taxon>Hyphomicrobiales</taxon>
        <taxon>Rhizobiaceae</taxon>
        <taxon>Rhizobium/Agrobacterium group</taxon>
        <taxon>Allorhizobium</taxon>
    </lineage>
</organism>
<reference evidence="3 4" key="1">
    <citation type="submission" date="2016-09" db="EMBL/GenBank/DDBJ databases">
        <title>Rhizobium oryziradicis sp. nov., isolated from the root of rice.</title>
        <authorList>
            <person name="Zhao J."/>
            <person name="Zhang X."/>
        </authorList>
    </citation>
    <scope>NUCLEOTIDE SEQUENCE [LARGE SCALE GENOMIC DNA]</scope>
    <source>
        <strain evidence="3 4">14971</strain>
    </source>
</reference>
<dbReference type="AlphaFoldDB" id="A0A1Q9ABI4"/>
<gene>
    <name evidence="3" type="ORF">BJF91_02615</name>
    <name evidence="2" type="ORF">GGQ71_004441</name>
</gene>
<protein>
    <recommendedName>
        <fullName evidence="1">SnoaL-like domain-containing protein</fullName>
    </recommendedName>
</protein>
<evidence type="ECO:0000313" key="3">
    <source>
        <dbReference type="EMBL" id="OLP52219.1"/>
    </source>
</evidence>
<reference evidence="2 5" key="2">
    <citation type="submission" date="2020-08" db="EMBL/GenBank/DDBJ databases">
        <title>Genomic Encyclopedia of Type Strains, Phase IV (KMG-IV): sequencing the most valuable type-strain genomes for metagenomic binning, comparative biology and taxonomic classification.</title>
        <authorList>
            <person name="Goeker M."/>
        </authorList>
    </citation>
    <scope>NUCLEOTIDE SEQUENCE [LARGE SCALE GENOMIC DNA]</scope>
    <source>
        <strain evidence="2 5">DSM 100021</strain>
    </source>
</reference>
<comment type="caution">
    <text evidence="3">The sequence shown here is derived from an EMBL/GenBank/DDBJ whole genome shotgun (WGS) entry which is preliminary data.</text>
</comment>
<evidence type="ECO:0000313" key="5">
    <source>
        <dbReference type="Proteomes" id="UP000544107"/>
    </source>
</evidence>
<dbReference type="InterPro" id="IPR032710">
    <property type="entry name" value="NTF2-like_dom_sf"/>
</dbReference>
<dbReference type="EMBL" id="JACIED010000007">
    <property type="protein sequence ID" value="MBB4010143.1"/>
    <property type="molecule type" value="Genomic_DNA"/>
</dbReference>
<keyword evidence="4" id="KW-1185">Reference proteome</keyword>
<dbReference type="InterPro" id="IPR037401">
    <property type="entry name" value="SnoaL-like"/>
</dbReference>
<dbReference type="SUPFAM" id="SSF54427">
    <property type="entry name" value="NTF2-like"/>
    <property type="match status" value="1"/>
</dbReference>
<dbReference type="EMBL" id="MKIN01000016">
    <property type="protein sequence ID" value="OLP52219.1"/>
    <property type="molecule type" value="Genomic_DNA"/>
</dbReference>
<dbReference type="OrthoDB" id="8684708at2"/>
<dbReference type="Proteomes" id="UP000185598">
    <property type="component" value="Unassembled WGS sequence"/>
</dbReference>
<proteinExistence type="predicted"/>
<dbReference type="Pfam" id="PF12680">
    <property type="entry name" value="SnoaL_2"/>
    <property type="match status" value="1"/>
</dbReference>
<dbReference type="Gene3D" id="3.10.450.50">
    <property type="match status" value="1"/>
</dbReference>
<evidence type="ECO:0000259" key="1">
    <source>
        <dbReference type="Pfam" id="PF12680"/>
    </source>
</evidence>
<name>A0A1Q9ABI4_9HYPH</name>
<feature type="domain" description="SnoaL-like" evidence="1">
    <location>
        <begin position="7"/>
        <end position="101"/>
    </location>
</feature>
<dbReference type="STRING" id="887144.BJF91_02615"/>